<evidence type="ECO:0000313" key="2">
    <source>
        <dbReference type="Proteomes" id="UP000838763"/>
    </source>
</evidence>
<dbReference type="GO" id="GO:0006635">
    <property type="term" value="P:fatty acid beta-oxidation"/>
    <property type="evidence" value="ECO:0007669"/>
    <property type="project" value="TreeGrafter"/>
</dbReference>
<comment type="caution">
    <text evidence="1">The sequence shown here is derived from an EMBL/GenBank/DDBJ whole genome shotgun (WGS) entry which is preliminary data.</text>
</comment>
<organism evidence="1 2">
    <name type="scientific">Parascedosporium putredinis</name>
    <dbReference type="NCBI Taxonomy" id="1442378"/>
    <lineage>
        <taxon>Eukaryota</taxon>
        <taxon>Fungi</taxon>
        <taxon>Dikarya</taxon>
        <taxon>Ascomycota</taxon>
        <taxon>Pezizomycotina</taxon>
        <taxon>Sordariomycetes</taxon>
        <taxon>Hypocreomycetidae</taxon>
        <taxon>Microascales</taxon>
        <taxon>Microascaceae</taxon>
        <taxon>Parascedosporium</taxon>
    </lineage>
</organism>
<dbReference type="InterPro" id="IPR029045">
    <property type="entry name" value="ClpP/crotonase-like_dom_sf"/>
</dbReference>
<dbReference type="GO" id="GO:0004165">
    <property type="term" value="F:delta(3)-delta(2)-enoyl-CoA isomerase activity"/>
    <property type="evidence" value="ECO:0007669"/>
    <property type="project" value="TreeGrafter"/>
</dbReference>
<dbReference type="InterPro" id="IPR001753">
    <property type="entry name" value="Enoyl-CoA_hydra/iso"/>
</dbReference>
<dbReference type="PANTHER" id="PTHR11941">
    <property type="entry name" value="ENOYL-COA HYDRATASE-RELATED"/>
    <property type="match status" value="1"/>
</dbReference>
<protein>
    <recommendedName>
        <fullName evidence="3">ClpP/crotonase-like domain-containing protein</fullName>
    </recommendedName>
</protein>
<dbReference type="OrthoDB" id="1696280at2759"/>
<dbReference type="CDD" id="cd06558">
    <property type="entry name" value="crotonase-like"/>
    <property type="match status" value="1"/>
</dbReference>
<proteinExistence type="predicted"/>
<keyword evidence="2" id="KW-1185">Reference proteome</keyword>
<dbReference type="AlphaFoldDB" id="A0A9P1H1Q0"/>
<gene>
    <name evidence="1" type="ORF">PPNO1_LOCUS4072</name>
</gene>
<sequence length="241" mass="26460">MADYKLLDIERRGDVFLVTLSNGDDNRLNVALCQEIIHFLSYARNEFGQGPGALIVRGNNAKFFTNGVDLEEVAKNPYAGPDGFYPLLHAILDFPFPTIAMVTGHTFGGGCPFSLAFDYRIMNVERGFFCMPAVDLGMHFPGIGSLLKSKLPPQTARRVLLEGHRFTGKEALEAGIVDAAVAPEKMLPLALEWAEKWKGKAAAGVYGLLREELQLEPMARLRNTSIKISITFFVIVIAAGL</sequence>
<dbReference type="EMBL" id="CALLCH030000011">
    <property type="protein sequence ID" value="CAI4214343.1"/>
    <property type="molecule type" value="Genomic_DNA"/>
</dbReference>
<accession>A0A9P1H1Q0</accession>
<dbReference type="GO" id="GO:0005777">
    <property type="term" value="C:peroxisome"/>
    <property type="evidence" value="ECO:0007669"/>
    <property type="project" value="TreeGrafter"/>
</dbReference>
<evidence type="ECO:0008006" key="3">
    <source>
        <dbReference type="Google" id="ProtNLM"/>
    </source>
</evidence>
<dbReference type="SUPFAM" id="SSF52096">
    <property type="entry name" value="ClpP/crotonase"/>
    <property type="match status" value="1"/>
</dbReference>
<dbReference type="PANTHER" id="PTHR11941:SF75">
    <property type="entry name" value="ENOYL-COA HYDRATASE_ISOMERASE FAMILY PROTEIN"/>
    <property type="match status" value="1"/>
</dbReference>
<reference evidence="1" key="1">
    <citation type="submission" date="2022-11" db="EMBL/GenBank/DDBJ databases">
        <authorList>
            <person name="Scott C."/>
            <person name="Bruce N."/>
        </authorList>
    </citation>
    <scope>NUCLEOTIDE SEQUENCE</scope>
</reference>
<dbReference type="Pfam" id="PF00378">
    <property type="entry name" value="ECH_1"/>
    <property type="match status" value="1"/>
</dbReference>
<name>A0A9P1H1Q0_9PEZI</name>
<dbReference type="Proteomes" id="UP000838763">
    <property type="component" value="Unassembled WGS sequence"/>
</dbReference>
<evidence type="ECO:0000313" key="1">
    <source>
        <dbReference type="EMBL" id="CAI4214343.1"/>
    </source>
</evidence>
<dbReference type="Gene3D" id="3.90.226.10">
    <property type="entry name" value="2-enoyl-CoA Hydratase, Chain A, domain 1"/>
    <property type="match status" value="1"/>
</dbReference>